<dbReference type="EMBL" id="VDFU01000013">
    <property type="protein sequence ID" value="TNC49158.1"/>
    <property type="molecule type" value="Genomic_DNA"/>
</dbReference>
<protein>
    <submittedName>
        <fullName evidence="5">LamG domain-containing protein</fullName>
    </submittedName>
</protein>
<dbReference type="SUPFAM" id="SSF49899">
    <property type="entry name" value="Concanavalin A-like lectins/glucanases"/>
    <property type="match status" value="1"/>
</dbReference>
<dbReference type="SMART" id="SM00560">
    <property type="entry name" value="LamGL"/>
    <property type="match status" value="1"/>
</dbReference>
<accession>A0A5C4MVV0</accession>
<dbReference type="InterPro" id="IPR013320">
    <property type="entry name" value="ConA-like_dom_sf"/>
</dbReference>
<gene>
    <name evidence="5" type="ORF">FHG66_11955</name>
</gene>
<sequence>MSDPCSPAGSLRVAECRRGSTGTSSHAGVTCGRRVQGQGRDELPSAASSFEKACTIGLAPPWEQGSRCRVSGIEVGGCVEPRPVAPWACRRQPRLPPLTRTGDGTGPNGIPTIARGSVPPNLTSTIALERSSMNNQANAELPDAILRHHWSWDSGLCGPAQDWATWTSDQVGGVQEFVPGVGGGLALRFDGFTTWLERPSGPALSSGSFTVTAWVAPGAWPWNLAPLVDMAPGQGEGFHLSLDSTGRAVFAVALDGAMVTLRTPEPLALSVWSHLAGTYEADRGLRLLLDGVVVAEIAHAGAFHPAPDGSVVIGRSRTPLKGTGSTRPASHLAIPNYLDALLDEVTIWDGARRDDVVAQEVAVAARPVPKLPARKLPVGPGGRGTFGAFYTRLEYYDAWDRRWRVGDHPDVVVRFDDEDFRFVFWRGTNYIPCWVSAEGIWYTNEFNETWGNGATGCAEPMSDKHCAYSHVRIIESNEARCVIHWRYALVDVMGVRPRKDPVTGWTDFSDEIYTIYPDGTGTRAVTLHSSQPLEAHEFQESILVLGPGQTPHDVIGPDALTMANMAGEEHTYSWADGPPPVIDKPDRCNIQLTNIRSDTRPFVVVPDGPCLTRDLRRSDRPVFPPYTAEIQPGQLLPWWNHWPTSELPSDGRWAEGADRASHASLVSGLEWADHAVTPTSRTRVHLHGLTRNRARDLVPMARSWLNPPLLDVQTPGVTSRRYEALERAYVLDCGDGIAELSLRVEASRGSPLVNLALVVRNWRGSQSPSVWMDGNAVPPGADCRIALRETLSSRDLLLWLRIRSEVPVALVLGSASNA</sequence>
<dbReference type="Proteomes" id="UP000305887">
    <property type="component" value="Unassembled WGS sequence"/>
</dbReference>
<dbReference type="Pfam" id="PF13385">
    <property type="entry name" value="Laminin_G_3"/>
    <property type="match status" value="1"/>
</dbReference>
<comment type="caution">
    <text evidence="5">The sequence shown here is derived from an EMBL/GenBank/DDBJ whole genome shotgun (WGS) entry which is preliminary data.</text>
</comment>
<proteinExistence type="predicted"/>
<reference evidence="5 6" key="1">
    <citation type="submission" date="2019-06" db="EMBL/GenBank/DDBJ databases">
        <title>YIM 131921 draft genome.</title>
        <authorList>
            <person name="Jiang L."/>
        </authorList>
    </citation>
    <scope>NUCLEOTIDE SEQUENCE [LARGE SCALE GENOMIC DNA]</scope>
    <source>
        <strain evidence="5 6">YIM 131921</strain>
    </source>
</reference>
<evidence type="ECO:0000256" key="3">
    <source>
        <dbReference type="SAM" id="MobiDB-lite"/>
    </source>
</evidence>
<evidence type="ECO:0000256" key="1">
    <source>
        <dbReference type="ARBA" id="ARBA00022729"/>
    </source>
</evidence>
<name>A0A5C4MVV0_9RHOB</name>
<evidence type="ECO:0000256" key="2">
    <source>
        <dbReference type="ARBA" id="ARBA00023157"/>
    </source>
</evidence>
<feature type="region of interest" description="Disordered" evidence="3">
    <location>
        <begin position="93"/>
        <end position="118"/>
    </location>
</feature>
<evidence type="ECO:0000313" key="6">
    <source>
        <dbReference type="Proteomes" id="UP000305887"/>
    </source>
</evidence>
<keyword evidence="1" id="KW-0732">Signal</keyword>
<organism evidence="5 6">
    <name type="scientific">Rubellimicrobium rubrum</name>
    <dbReference type="NCBI Taxonomy" id="2585369"/>
    <lineage>
        <taxon>Bacteria</taxon>
        <taxon>Pseudomonadati</taxon>
        <taxon>Pseudomonadota</taxon>
        <taxon>Alphaproteobacteria</taxon>
        <taxon>Rhodobacterales</taxon>
        <taxon>Roseobacteraceae</taxon>
        <taxon>Rubellimicrobium</taxon>
    </lineage>
</organism>
<dbReference type="Gene3D" id="2.60.120.200">
    <property type="match status" value="1"/>
</dbReference>
<feature type="domain" description="LamG-like jellyroll fold" evidence="4">
    <location>
        <begin position="207"/>
        <end position="355"/>
    </location>
</feature>
<evidence type="ECO:0000259" key="4">
    <source>
        <dbReference type="SMART" id="SM00560"/>
    </source>
</evidence>
<keyword evidence="2" id="KW-1015">Disulfide bond</keyword>
<keyword evidence="6" id="KW-1185">Reference proteome</keyword>
<dbReference type="AlphaFoldDB" id="A0A5C4MVV0"/>
<dbReference type="InterPro" id="IPR006558">
    <property type="entry name" value="LamG-like"/>
</dbReference>
<dbReference type="OrthoDB" id="581532at2"/>
<evidence type="ECO:0000313" key="5">
    <source>
        <dbReference type="EMBL" id="TNC49158.1"/>
    </source>
</evidence>